<feature type="repeat" description="WD" evidence="1">
    <location>
        <begin position="663"/>
        <end position="696"/>
    </location>
</feature>
<protein>
    <recommendedName>
        <fullName evidence="3">Gem-associated protein 5 TPR domain-containing protein</fullName>
    </recommendedName>
</protein>
<accession>A0A0B7NGY5</accession>
<dbReference type="InterPro" id="IPR036322">
    <property type="entry name" value="WD40_repeat_dom_sf"/>
</dbReference>
<dbReference type="InterPro" id="IPR011047">
    <property type="entry name" value="Quinoprotein_ADH-like_sf"/>
</dbReference>
<gene>
    <name evidence="4" type="primary">PARPA_12106.1 scaffold 44939</name>
</gene>
<dbReference type="InterPro" id="IPR001680">
    <property type="entry name" value="WD40_rpt"/>
</dbReference>
<proteinExistence type="predicted"/>
<keyword evidence="5" id="KW-1185">Reference proteome</keyword>
<dbReference type="PANTHER" id="PTHR46362">
    <property type="entry name" value="GEM-ASSOCIATED PROTEIN 5"/>
    <property type="match status" value="1"/>
</dbReference>
<dbReference type="PROSITE" id="PS50082">
    <property type="entry name" value="WD_REPEATS_2"/>
    <property type="match status" value="3"/>
</dbReference>
<feature type="region of interest" description="Disordered" evidence="2">
    <location>
        <begin position="722"/>
        <end position="752"/>
    </location>
</feature>
<name>A0A0B7NGY5_9FUNG</name>
<dbReference type="GO" id="GO:0000387">
    <property type="term" value="P:spliceosomal snRNP assembly"/>
    <property type="evidence" value="ECO:0007669"/>
    <property type="project" value="TreeGrafter"/>
</dbReference>
<dbReference type="InterPro" id="IPR056421">
    <property type="entry name" value="TPR_GEMI5"/>
</dbReference>
<dbReference type="GO" id="GO:0005634">
    <property type="term" value="C:nucleus"/>
    <property type="evidence" value="ECO:0007669"/>
    <property type="project" value="TreeGrafter"/>
</dbReference>
<dbReference type="OrthoDB" id="7326421at2759"/>
<feature type="repeat" description="WD" evidence="1">
    <location>
        <begin position="619"/>
        <end position="662"/>
    </location>
</feature>
<evidence type="ECO:0000256" key="1">
    <source>
        <dbReference type="PROSITE-ProRule" id="PRU00221"/>
    </source>
</evidence>
<dbReference type="EMBL" id="LN733737">
    <property type="protein sequence ID" value="CEP17806.1"/>
    <property type="molecule type" value="Genomic_DNA"/>
</dbReference>
<dbReference type="PANTHER" id="PTHR46362:SF1">
    <property type="entry name" value="GEM-ASSOCIATED PROTEIN 5"/>
    <property type="match status" value="1"/>
</dbReference>
<dbReference type="Pfam" id="PF23774">
    <property type="entry name" value="TPR_GEMI5"/>
    <property type="match status" value="1"/>
</dbReference>
<dbReference type="GO" id="GO:0003730">
    <property type="term" value="F:mRNA 3'-UTR binding"/>
    <property type="evidence" value="ECO:0007669"/>
    <property type="project" value="TreeGrafter"/>
</dbReference>
<evidence type="ECO:0000256" key="2">
    <source>
        <dbReference type="SAM" id="MobiDB-lite"/>
    </source>
</evidence>
<dbReference type="PROSITE" id="PS50294">
    <property type="entry name" value="WD_REPEATS_REGION"/>
    <property type="match status" value="1"/>
</dbReference>
<dbReference type="GO" id="GO:0032797">
    <property type="term" value="C:SMN complex"/>
    <property type="evidence" value="ECO:0007669"/>
    <property type="project" value="TreeGrafter"/>
</dbReference>
<reference evidence="4 5" key="1">
    <citation type="submission" date="2014-09" db="EMBL/GenBank/DDBJ databases">
        <authorList>
            <person name="Ellenberger Sabrina"/>
        </authorList>
    </citation>
    <scope>NUCLEOTIDE SEQUENCE [LARGE SCALE GENOMIC DNA]</scope>
    <source>
        <strain evidence="4 5">CBS 412.66</strain>
    </source>
</reference>
<feature type="domain" description="Gem-associated protein 5 TPR" evidence="3">
    <location>
        <begin position="903"/>
        <end position="1048"/>
    </location>
</feature>
<dbReference type="STRING" id="35722.A0A0B7NGY5"/>
<dbReference type="AlphaFoldDB" id="A0A0B7NGY5"/>
<sequence length="1058" mass="120414">MPDNHCFQGLLALDKTIQMDLIYPKHRCYPPAPNWYSLYAAAIVEPNFFLYASRNLVVVLGLSDLRYYNSFTVTEDKAEVIAACGNYCYTAGTDKAVRLWDFTLGSMLSIHNEHDKDITVLSVAGQGAIVISADKAGKIVLADTFLKTSKPRETDVSSAITCIAPAQVESRDYIAVGYENGMVFIYEIQRDLSMTIVGQIMEDTDPIQSVDWQPLNQSSNEWPLLAFSTKRKSQIFFWSFPSQSIISSLRLPRPPAQITEGQKSAAWVQVIWQQSHRNMLYFSSYLGSILCADLSNPHKPKINNKKRMDKHSRQVFAMNFFNQGANLVSISMDAQLIKWDVEHGLDVQVIKTQTKYPYCMESLSWDKGQLAIAMGEKEIKYWKFSTADDVVQPQSNPNYYAATIIWKGLQGKVQRIRGHPFVDGVVAYSNEFGHVGMCDSFIKNSAVKFSKHHTMESAPFIDWGPNMCDILQREDMKAPLVSCGGDGTVHVYDMNSIKTPPVRLCDLMEKLNPAWFSKLKSVDSRRHAMKIDEKLLYIAFGHTNGFLEIYSLKTLKLIYTTDYQRHCITSLAWKYFGDKVYLAAGCCNGQIVVYDMADLDLDSKGDAPMLGQHKCLIEFSLHKDSVNDIKWSLHQDKALLASASDDNYIYVWSMDIANPIAEFNEHRSRVFSVEWNHNDFDVLFSGSQDKFIYEWNFYDFVYQEKKNVEPTKYHKERFALQNKRKRKEAALSASASTDGPTPARKKPKAPTNLSQCTLDVARASENSTSRIKREQFCMRLANKLLDGKVANALDTMKSMLSSDQAQDATVDRYLSLWDSDNTRKQQRQNIHELLYGDKNDIRHLIDLEVSAIDDDAQSSYDLGYEVEQDVKNKRDVKLAMDITRCQFTLFDLDTTNSQTSSGLIDWIILALSPMVSKEKWLELMLRQAKKMESINQFNLAAACYIACSHVYDAIEMYKQHDMFREALVIAKLRLPPADPIVKSLFTDWAKFLQKEDQDTLTATCYLLSDTAGSIEIAMDCIARDGKESGLFYAACLAVATEDQTKEQRVDRWLSFQQE</sequence>
<evidence type="ECO:0000259" key="3">
    <source>
        <dbReference type="Pfam" id="PF23774"/>
    </source>
</evidence>
<evidence type="ECO:0000313" key="5">
    <source>
        <dbReference type="Proteomes" id="UP000054107"/>
    </source>
</evidence>
<dbReference type="SMART" id="SM00320">
    <property type="entry name" value="WD40"/>
    <property type="match status" value="9"/>
</dbReference>
<organism evidence="4 5">
    <name type="scientific">Parasitella parasitica</name>
    <dbReference type="NCBI Taxonomy" id="35722"/>
    <lineage>
        <taxon>Eukaryota</taxon>
        <taxon>Fungi</taxon>
        <taxon>Fungi incertae sedis</taxon>
        <taxon>Mucoromycota</taxon>
        <taxon>Mucoromycotina</taxon>
        <taxon>Mucoromycetes</taxon>
        <taxon>Mucorales</taxon>
        <taxon>Mucorineae</taxon>
        <taxon>Mucoraceae</taxon>
        <taxon>Parasitella</taxon>
    </lineage>
</organism>
<dbReference type="Pfam" id="PF00400">
    <property type="entry name" value="WD40"/>
    <property type="match status" value="2"/>
</dbReference>
<dbReference type="Gene3D" id="2.130.10.10">
    <property type="entry name" value="YVTN repeat-like/Quinoprotein amine dehydrogenase"/>
    <property type="match status" value="2"/>
</dbReference>
<dbReference type="Proteomes" id="UP000054107">
    <property type="component" value="Unassembled WGS sequence"/>
</dbReference>
<dbReference type="Gene3D" id="1.25.40.470">
    <property type="match status" value="1"/>
</dbReference>
<dbReference type="SUPFAM" id="SSF50998">
    <property type="entry name" value="Quinoprotein alcohol dehydrogenase-like"/>
    <property type="match status" value="1"/>
</dbReference>
<dbReference type="InterPro" id="IPR052640">
    <property type="entry name" value="Gemin-5"/>
</dbReference>
<dbReference type="InterPro" id="IPR015943">
    <property type="entry name" value="WD40/YVTN_repeat-like_dom_sf"/>
</dbReference>
<evidence type="ECO:0000313" key="4">
    <source>
        <dbReference type="EMBL" id="CEP17806.1"/>
    </source>
</evidence>
<feature type="repeat" description="WD" evidence="1">
    <location>
        <begin position="308"/>
        <end position="349"/>
    </location>
</feature>
<keyword evidence="1" id="KW-0853">WD repeat</keyword>
<dbReference type="SUPFAM" id="SSF50978">
    <property type="entry name" value="WD40 repeat-like"/>
    <property type="match status" value="1"/>
</dbReference>